<reference evidence="2 3" key="1">
    <citation type="submission" date="2020-11" db="EMBL/GenBank/DDBJ databases">
        <title>Kefir isolates.</title>
        <authorList>
            <person name="Marcisauskas S."/>
            <person name="Kim Y."/>
            <person name="Blasche S."/>
        </authorList>
    </citation>
    <scope>NUCLEOTIDE SEQUENCE [LARGE SCALE GENOMIC DNA]</scope>
    <source>
        <strain evidence="2 3">KR</strain>
    </source>
</reference>
<name>A0A9P6W7P6_RHOMI</name>
<feature type="compositionally biased region" description="Pro residues" evidence="1">
    <location>
        <begin position="366"/>
        <end position="385"/>
    </location>
</feature>
<accession>A0A9P6W7P6</accession>
<protein>
    <submittedName>
        <fullName evidence="2">Uncharacterized protein</fullName>
    </submittedName>
</protein>
<dbReference type="EMBL" id="PUHQ01000010">
    <property type="protein sequence ID" value="KAG0665144.1"/>
    <property type="molecule type" value="Genomic_DNA"/>
</dbReference>
<keyword evidence="3" id="KW-1185">Reference proteome</keyword>
<proteinExistence type="predicted"/>
<dbReference type="OrthoDB" id="2568455at2759"/>
<organism evidence="2 3">
    <name type="scientific">Rhodotorula mucilaginosa</name>
    <name type="common">Yeast</name>
    <name type="synonym">Rhodotorula rubra</name>
    <dbReference type="NCBI Taxonomy" id="5537"/>
    <lineage>
        <taxon>Eukaryota</taxon>
        <taxon>Fungi</taxon>
        <taxon>Dikarya</taxon>
        <taxon>Basidiomycota</taxon>
        <taxon>Pucciniomycotina</taxon>
        <taxon>Microbotryomycetes</taxon>
        <taxon>Sporidiobolales</taxon>
        <taxon>Sporidiobolaceae</taxon>
        <taxon>Rhodotorula</taxon>
    </lineage>
</organism>
<feature type="compositionally biased region" description="Polar residues" evidence="1">
    <location>
        <begin position="328"/>
        <end position="341"/>
    </location>
</feature>
<evidence type="ECO:0000313" key="3">
    <source>
        <dbReference type="Proteomes" id="UP000777482"/>
    </source>
</evidence>
<sequence length="489" mass="52958">MSAPTAAANASPTLGRGLRPEDGNYDLTSFRQVCHRLYYDKDPTSARQVDHILSRLPVQDRTMYARAMADVRSAYHRDEEIRRRAQVEHLLAEVEPASIVVKGALNGVSAQHSVPSVAAMRSPQARRFRAERFKRFLSANCHEANIMPGPHPFLRGLYATLWLQTRTDTNRCVEWTVDVAVLTEAGSGQSWTRDAVELLKGVLGMSERIQGPQVASTYADSTYTSRLSSALSDLSTSRAAPHPIEISIVEQGGGGPPPPVPPHRGSTLRTRAPSDPFLDNKALLPLVAPDEEKETGFGSSVAPLLPSSSQTVTVSSPLDPLGGDSDLASPTASTPFLPNPTSAFAASAASDDEEHAPDAGSCPTAPQRPPPPPPPTRSLPNPAVPHPQFRTFTVPPYLTNPELYALLRLFPSFIATPVRRAVSSSNVTRTTIDEWEEKLSAVVHGEVALASGEGAEGEGGMTTARRSEGWKGTLWERFLIWLQRLFSLM</sequence>
<gene>
    <name evidence="2" type="ORF">C6P46_000241</name>
</gene>
<feature type="region of interest" description="Disordered" evidence="1">
    <location>
        <begin position="1"/>
        <end position="22"/>
    </location>
</feature>
<comment type="caution">
    <text evidence="2">The sequence shown here is derived from an EMBL/GenBank/DDBJ whole genome shotgun (WGS) entry which is preliminary data.</text>
</comment>
<feature type="region of interest" description="Disordered" evidence="1">
    <location>
        <begin position="248"/>
        <end position="278"/>
    </location>
</feature>
<dbReference type="AlphaFoldDB" id="A0A9P6W7P6"/>
<feature type="compositionally biased region" description="Low complexity" evidence="1">
    <location>
        <begin position="1"/>
        <end position="13"/>
    </location>
</feature>
<evidence type="ECO:0000256" key="1">
    <source>
        <dbReference type="SAM" id="MobiDB-lite"/>
    </source>
</evidence>
<evidence type="ECO:0000313" key="2">
    <source>
        <dbReference type="EMBL" id="KAG0665144.1"/>
    </source>
</evidence>
<feature type="compositionally biased region" description="Low complexity" evidence="1">
    <location>
        <begin position="304"/>
        <end position="317"/>
    </location>
</feature>
<dbReference type="Proteomes" id="UP000777482">
    <property type="component" value="Unassembled WGS sequence"/>
</dbReference>
<feature type="region of interest" description="Disordered" evidence="1">
    <location>
        <begin position="291"/>
        <end position="386"/>
    </location>
</feature>